<accession>A0A8S1PPA8</accession>
<comment type="caution">
    <text evidence="1">The sequence shown here is derived from an EMBL/GenBank/DDBJ whole genome shotgun (WGS) entry which is preliminary data.</text>
</comment>
<protein>
    <submittedName>
        <fullName evidence="1">Uncharacterized protein</fullName>
    </submittedName>
</protein>
<dbReference type="AlphaFoldDB" id="A0A8S1PPA8"/>
<organism evidence="1 2">
    <name type="scientific">Paramecium primaurelia</name>
    <dbReference type="NCBI Taxonomy" id="5886"/>
    <lineage>
        <taxon>Eukaryota</taxon>
        <taxon>Sar</taxon>
        <taxon>Alveolata</taxon>
        <taxon>Ciliophora</taxon>
        <taxon>Intramacronucleata</taxon>
        <taxon>Oligohymenophorea</taxon>
        <taxon>Peniculida</taxon>
        <taxon>Parameciidae</taxon>
        <taxon>Paramecium</taxon>
    </lineage>
</organism>
<dbReference type="Proteomes" id="UP000688137">
    <property type="component" value="Unassembled WGS sequence"/>
</dbReference>
<dbReference type="OMA" id="RTKMNTQ"/>
<keyword evidence="2" id="KW-1185">Reference proteome</keyword>
<gene>
    <name evidence="1" type="ORF">PPRIM_AZ9-3.1.T1230108</name>
</gene>
<proteinExistence type="predicted"/>
<evidence type="ECO:0000313" key="2">
    <source>
        <dbReference type="Proteomes" id="UP000688137"/>
    </source>
</evidence>
<name>A0A8S1PPA8_PARPR</name>
<dbReference type="EMBL" id="CAJJDM010000126">
    <property type="protein sequence ID" value="CAD8104288.1"/>
    <property type="molecule type" value="Genomic_DNA"/>
</dbReference>
<evidence type="ECO:0000313" key="1">
    <source>
        <dbReference type="EMBL" id="CAD8104288.1"/>
    </source>
</evidence>
<sequence>MQRSKQSYINCNKINSNHNSDDEWDNYVLIDEESQEISLQNHESSNTVQGQHNQDIILSNQSKMIIQEKERKKYKDLYPFRINDLSKGKKKKNILLYNNPKIDNPSLKASYMNSRIFKQYISHRTKMNTQKLD</sequence>
<reference evidence="1" key="1">
    <citation type="submission" date="2021-01" db="EMBL/GenBank/DDBJ databases">
        <authorList>
            <consortium name="Genoscope - CEA"/>
            <person name="William W."/>
        </authorList>
    </citation>
    <scope>NUCLEOTIDE SEQUENCE</scope>
</reference>